<evidence type="ECO:0000259" key="3">
    <source>
        <dbReference type="SMART" id="SM00563"/>
    </source>
</evidence>
<proteinExistence type="predicted"/>
<evidence type="ECO:0000256" key="1">
    <source>
        <dbReference type="ARBA" id="ARBA00022679"/>
    </source>
</evidence>
<dbReference type="EMBL" id="UINC01050477">
    <property type="protein sequence ID" value="SVB63478.1"/>
    <property type="molecule type" value="Genomic_DNA"/>
</dbReference>
<reference evidence="4" key="1">
    <citation type="submission" date="2018-05" db="EMBL/GenBank/DDBJ databases">
        <authorList>
            <person name="Lanie J.A."/>
            <person name="Ng W.-L."/>
            <person name="Kazmierczak K.M."/>
            <person name="Andrzejewski T.M."/>
            <person name="Davidsen T.M."/>
            <person name="Wayne K.J."/>
            <person name="Tettelin H."/>
            <person name="Glass J.I."/>
            <person name="Rusch D."/>
            <person name="Podicherti R."/>
            <person name="Tsui H.-C.T."/>
            <person name="Winkler M.E."/>
        </authorList>
    </citation>
    <scope>NUCLEOTIDE SEQUENCE</scope>
</reference>
<evidence type="ECO:0000256" key="2">
    <source>
        <dbReference type="ARBA" id="ARBA00023315"/>
    </source>
</evidence>
<evidence type="ECO:0000313" key="4">
    <source>
        <dbReference type="EMBL" id="SVB63478.1"/>
    </source>
</evidence>
<dbReference type="PANTHER" id="PTHR10434:SF9">
    <property type="entry name" value="PHOSPHOLIPID_GLYCEROL ACYLTRANSFERASE DOMAIN-CONTAINING PROTEIN"/>
    <property type="match status" value="1"/>
</dbReference>
<dbReference type="AlphaFoldDB" id="A0A382FK84"/>
<dbReference type="Pfam" id="PF01553">
    <property type="entry name" value="Acyltransferase"/>
    <property type="match status" value="1"/>
</dbReference>
<accession>A0A382FK84</accession>
<organism evidence="4">
    <name type="scientific">marine metagenome</name>
    <dbReference type="NCBI Taxonomy" id="408172"/>
    <lineage>
        <taxon>unclassified sequences</taxon>
        <taxon>metagenomes</taxon>
        <taxon>ecological metagenomes</taxon>
    </lineage>
</organism>
<feature type="domain" description="Phospholipid/glycerol acyltransferase" evidence="3">
    <location>
        <begin position="39"/>
        <end position="151"/>
    </location>
</feature>
<name>A0A382FK84_9ZZZZ</name>
<dbReference type="SMART" id="SM00563">
    <property type="entry name" value="PlsC"/>
    <property type="match status" value="1"/>
</dbReference>
<dbReference type="InterPro" id="IPR002123">
    <property type="entry name" value="Plipid/glycerol_acylTrfase"/>
</dbReference>
<dbReference type="GO" id="GO:0006654">
    <property type="term" value="P:phosphatidic acid biosynthetic process"/>
    <property type="evidence" value="ECO:0007669"/>
    <property type="project" value="TreeGrafter"/>
</dbReference>
<dbReference type="GO" id="GO:0003841">
    <property type="term" value="F:1-acylglycerol-3-phosphate O-acyltransferase activity"/>
    <property type="evidence" value="ECO:0007669"/>
    <property type="project" value="TreeGrafter"/>
</dbReference>
<dbReference type="SUPFAM" id="SSF69593">
    <property type="entry name" value="Glycerol-3-phosphate (1)-acyltransferase"/>
    <property type="match status" value="1"/>
</dbReference>
<protein>
    <recommendedName>
        <fullName evidence="3">Phospholipid/glycerol acyltransferase domain-containing protein</fullName>
    </recommendedName>
</protein>
<gene>
    <name evidence="4" type="ORF">METZ01_LOCUS216332</name>
</gene>
<dbReference type="PANTHER" id="PTHR10434">
    <property type="entry name" value="1-ACYL-SN-GLYCEROL-3-PHOSPHATE ACYLTRANSFERASE"/>
    <property type="match status" value="1"/>
</dbReference>
<feature type="non-terminal residue" evidence="4">
    <location>
        <position position="1"/>
    </location>
</feature>
<keyword evidence="2" id="KW-0012">Acyltransferase</keyword>
<sequence>VPLHLRGRWGIFFQWMGATALSFFGWQVSGNIPNEERIVIIAAPHTSNWDLVLGISALFALNINIKWLGKNSLFKPGLSWFFKWLGGIPVNRDNPDLLIDYVVEIVEKEKGLAIGMSPEGSRKKVDRWKSGFLRIAEQTKSKILFLSIDSPSKTLKIGQLFEPSGNREKDINFAMEYFKQFKGINSKQS</sequence>
<keyword evidence="1" id="KW-0808">Transferase</keyword>